<feature type="region of interest" description="Disordered" evidence="1">
    <location>
        <begin position="1"/>
        <end position="21"/>
    </location>
</feature>
<dbReference type="Proteomes" id="UP001620626">
    <property type="component" value="Unassembled WGS sequence"/>
</dbReference>
<gene>
    <name evidence="2" type="ORF">niasHT_027271</name>
</gene>
<protein>
    <submittedName>
        <fullName evidence="2">Uncharacterized protein</fullName>
    </submittedName>
</protein>
<keyword evidence="3" id="KW-1185">Reference proteome</keyword>
<organism evidence="2 3">
    <name type="scientific">Heterodera trifolii</name>
    <dbReference type="NCBI Taxonomy" id="157864"/>
    <lineage>
        <taxon>Eukaryota</taxon>
        <taxon>Metazoa</taxon>
        <taxon>Ecdysozoa</taxon>
        <taxon>Nematoda</taxon>
        <taxon>Chromadorea</taxon>
        <taxon>Rhabditida</taxon>
        <taxon>Tylenchina</taxon>
        <taxon>Tylenchomorpha</taxon>
        <taxon>Tylenchoidea</taxon>
        <taxon>Heteroderidae</taxon>
        <taxon>Heteroderinae</taxon>
        <taxon>Heterodera</taxon>
    </lineage>
</organism>
<proteinExistence type="predicted"/>
<evidence type="ECO:0000256" key="1">
    <source>
        <dbReference type="SAM" id="MobiDB-lite"/>
    </source>
</evidence>
<evidence type="ECO:0000313" key="3">
    <source>
        <dbReference type="Proteomes" id="UP001620626"/>
    </source>
</evidence>
<dbReference type="AlphaFoldDB" id="A0ABD2JTQ2"/>
<evidence type="ECO:0000313" key="2">
    <source>
        <dbReference type="EMBL" id="KAL3093943.1"/>
    </source>
</evidence>
<dbReference type="EMBL" id="JBICBT010000906">
    <property type="protein sequence ID" value="KAL3093943.1"/>
    <property type="molecule type" value="Genomic_DNA"/>
</dbReference>
<name>A0ABD2JTQ2_9BILA</name>
<comment type="caution">
    <text evidence="2">The sequence shown here is derived from an EMBL/GenBank/DDBJ whole genome shotgun (WGS) entry which is preliminary data.</text>
</comment>
<accession>A0ABD2JTQ2</accession>
<feature type="region of interest" description="Disordered" evidence="1">
    <location>
        <begin position="58"/>
        <end position="79"/>
    </location>
</feature>
<sequence length="135" mass="15040">MTNKSVLPLPTPPFDFSTEECEDASDKRTEVAKLAEEFATKNLTLQERMEAILKMISGKSGEEEAEEEEENPIIHRPTPSRHAAAVVADGFLAIGEMTGKACKRMRKRMRALLSTEEYANPLINDHSCVFASRPC</sequence>
<reference evidence="2 3" key="1">
    <citation type="submission" date="2024-10" db="EMBL/GenBank/DDBJ databases">
        <authorList>
            <person name="Kim D."/>
        </authorList>
    </citation>
    <scope>NUCLEOTIDE SEQUENCE [LARGE SCALE GENOMIC DNA]</scope>
    <source>
        <strain evidence="2">BH-2024</strain>
    </source>
</reference>